<accession>A0A0M2PSY0</accession>
<comment type="caution">
    <text evidence="4">The sequence shown here is derived from an EMBL/GenBank/DDBJ whole genome shotgun (WGS) entry which is preliminary data.</text>
</comment>
<proteinExistence type="predicted"/>
<protein>
    <submittedName>
        <fullName evidence="4">Acyltransferase</fullName>
    </submittedName>
</protein>
<evidence type="ECO:0000313" key="4">
    <source>
        <dbReference type="EMBL" id="KKI98257.1"/>
    </source>
</evidence>
<gene>
    <name evidence="4" type="ORF">PROH_20305</name>
</gene>
<feature type="domain" description="Phospholipid/glycerol acyltransferase" evidence="3">
    <location>
        <begin position="48"/>
        <end position="170"/>
    </location>
</feature>
<keyword evidence="1" id="KW-0808">Transferase</keyword>
<keyword evidence="5" id="KW-1185">Reference proteome</keyword>
<keyword evidence="2 4" id="KW-0012">Acyltransferase</keyword>
<dbReference type="Proteomes" id="UP000034681">
    <property type="component" value="Unassembled WGS sequence"/>
</dbReference>
<dbReference type="PANTHER" id="PTHR10434">
    <property type="entry name" value="1-ACYL-SN-GLYCEROL-3-PHOSPHATE ACYLTRANSFERASE"/>
    <property type="match status" value="1"/>
</dbReference>
<name>A0A0M2PSY0_PROHO</name>
<dbReference type="Pfam" id="PF01553">
    <property type="entry name" value="Acyltransferase"/>
    <property type="match status" value="1"/>
</dbReference>
<dbReference type="eggNOG" id="COG0204">
    <property type="taxonomic scope" value="Bacteria"/>
</dbReference>
<dbReference type="CDD" id="cd07989">
    <property type="entry name" value="LPLAT_AGPAT-like"/>
    <property type="match status" value="1"/>
</dbReference>
<dbReference type="PANTHER" id="PTHR10434:SF11">
    <property type="entry name" value="1-ACYL-SN-GLYCEROL-3-PHOSPHATE ACYLTRANSFERASE"/>
    <property type="match status" value="1"/>
</dbReference>
<dbReference type="SUPFAM" id="SSF69593">
    <property type="entry name" value="Glycerol-3-phosphate (1)-acyltransferase"/>
    <property type="match status" value="1"/>
</dbReference>
<dbReference type="SMART" id="SM00563">
    <property type="entry name" value="PlsC"/>
    <property type="match status" value="1"/>
</dbReference>
<evidence type="ECO:0000259" key="3">
    <source>
        <dbReference type="SMART" id="SM00563"/>
    </source>
</evidence>
<evidence type="ECO:0000256" key="1">
    <source>
        <dbReference type="ARBA" id="ARBA00022679"/>
    </source>
</evidence>
<dbReference type="STRING" id="317619.GCA_000332315_02944"/>
<organism evidence="4 5">
    <name type="scientific">Prochlorothrix hollandica PCC 9006 = CALU 1027</name>
    <dbReference type="NCBI Taxonomy" id="317619"/>
    <lineage>
        <taxon>Bacteria</taxon>
        <taxon>Bacillati</taxon>
        <taxon>Cyanobacteriota</taxon>
        <taxon>Cyanophyceae</taxon>
        <taxon>Prochlorotrichales</taxon>
        <taxon>Prochlorotrichaceae</taxon>
        <taxon>Prochlorothrix</taxon>
    </lineage>
</organism>
<sequence length="230" mass="25520">MPHPSPNPGICPWLAPVAYTVVHHWVLPFQFPTIKVMGQDNLPRSGAVLLTPTHRSRWDGLIIPYATGRWVTGRDAYFMVSANEMRGLQGWSVGRLGGFPVDTDRPGRSSVRRGVELLRQQQMLAVFPEGNIFQDGRVHPLKAGPAYMALQAANAENRDVQIVPIALHYSCATVSRGCTVTVKIDKPLSTQSYDRRQLKQATQALTADLEQRLVTLNDDVQGDLYQPTGH</sequence>
<evidence type="ECO:0000313" key="5">
    <source>
        <dbReference type="Proteomes" id="UP000034681"/>
    </source>
</evidence>
<dbReference type="GO" id="GO:0003841">
    <property type="term" value="F:1-acylglycerol-3-phosphate O-acyltransferase activity"/>
    <property type="evidence" value="ECO:0007669"/>
    <property type="project" value="TreeGrafter"/>
</dbReference>
<dbReference type="EMBL" id="AJTX02000010">
    <property type="protein sequence ID" value="KKI98257.1"/>
    <property type="molecule type" value="Genomic_DNA"/>
</dbReference>
<evidence type="ECO:0000256" key="2">
    <source>
        <dbReference type="ARBA" id="ARBA00023315"/>
    </source>
</evidence>
<dbReference type="GO" id="GO:0006654">
    <property type="term" value="P:phosphatidic acid biosynthetic process"/>
    <property type="evidence" value="ECO:0007669"/>
    <property type="project" value="TreeGrafter"/>
</dbReference>
<dbReference type="InterPro" id="IPR002123">
    <property type="entry name" value="Plipid/glycerol_acylTrfase"/>
</dbReference>
<reference evidence="4" key="1">
    <citation type="submission" date="2012-04" db="EMBL/GenBank/DDBJ databases">
        <authorList>
            <person name="Borisov I.G."/>
            <person name="Ivanikova N.V."/>
            <person name="Pinevich A.V."/>
        </authorList>
    </citation>
    <scope>NUCLEOTIDE SEQUENCE</scope>
    <source>
        <strain evidence="4">CALU 1027</strain>
    </source>
</reference>
<dbReference type="AlphaFoldDB" id="A0A0M2PSY0"/>